<name>A0A495R2E0_9EURY</name>
<proteinExistence type="predicted"/>
<dbReference type="AlphaFoldDB" id="A0A495R2E0"/>
<protein>
    <submittedName>
        <fullName evidence="1">Uncharacterized protein</fullName>
    </submittedName>
</protein>
<organism evidence="1 2">
    <name type="scientific">Haloarcula quadrata</name>
    <dbReference type="NCBI Taxonomy" id="182779"/>
    <lineage>
        <taxon>Archaea</taxon>
        <taxon>Methanobacteriati</taxon>
        <taxon>Methanobacteriota</taxon>
        <taxon>Stenosarchaea group</taxon>
        <taxon>Halobacteria</taxon>
        <taxon>Halobacteriales</taxon>
        <taxon>Haloarculaceae</taxon>
        <taxon>Haloarcula</taxon>
    </lineage>
</organism>
<dbReference type="EMBL" id="RBWW01000001">
    <property type="protein sequence ID" value="RKS81515.1"/>
    <property type="molecule type" value="Genomic_DNA"/>
</dbReference>
<keyword evidence="2" id="KW-1185">Reference proteome</keyword>
<accession>A0A495R2E0</accession>
<gene>
    <name evidence="1" type="ORF">BDK61_0801</name>
</gene>
<comment type="caution">
    <text evidence="1">The sequence shown here is derived from an EMBL/GenBank/DDBJ whole genome shotgun (WGS) entry which is preliminary data.</text>
</comment>
<dbReference type="Proteomes" id="UP000268233">
    <property type="component" value="Unassembled WGS sequence"/>
</dbReference>
<sequence>MPEEEQLTSDSLTLIPDSDGERLQSAFSSLLRDNGVITRSSESYTISERTVFDDIGRLGLFSFYYEAWSGQGDLSHIILDEDLIASIWCTDDAATPYGRGKVRNPLLHLGHAYGNCSVCPAKSLLGFNSAHSSFSFTLEEGRREIDTPETTEYAEEGTSEACEDCQTYMSSWFSEKVREDPDYLWMLGGSGLLHRIPTDYTVPGEFEDYDILELATGSDPPSEIETDDDFIAGHDGRMDSHGLDSEGEFLFNAVLAFQLHVDSDFDDIKLSCSCEEPVKMVHELDIVLSDFENQQIVVIETTAENEVNSAKLRRKHNVILQLHALQNRYEDLDIQYIYLTTGAYPDDLHEDSATLDAQENLSDLGVSVDVISRPNDVSQTDLDPNALNHHGSKEYIENFDSLYDSLLSECREKVEQFMT</sequence>
<dbReference type="RefSeq" id="WP_148709122.1">
    <property type="nucleotide sequence ID" value="NZ_RBWW01000001.1"/>
</dbReference>
<evidence type="ECO:0000313" key="1">
    <source>
        <dbReference type="EMBL" id="RKS81515.1"/>
    </source>
</evidence>
<evidence type="ECO:0000313" key="2">
    <source>
        <dbReference type="Proteomes" id="UP000268233"/>
    </source>
</evidence>
<reference evidence="1 2" key="1">
    <citation type="submission" date="2018-10" db="EMBL/GenBank/DDBJ databases">
        <title>Genomic Encyclopedia of Archaeal and Bacterial Type Strains, Phase II (KMG-II): from individual species to whole genera.</title>
        <authorList>
            <person name="Goeker M."/>
        </authorList>
    </citation>
    <scope>NUCLEOTIDE SEQUENCE [LARGE SCALE GENOMIC DNA]</scope>
    <source>
        <strain evidence="1 2">DSM 11927</strain>
    </source>
</reference>